<keyword evidence="5 8" id="KW-1133">Transmembrane helix</keyword>
<dbReference type="STRING" id="858640.A3K86_14490"/>
<proteinExistence type="predicted"/>
<feature type="transmembrane region" description="Helical" evidence="8">
    <location>
        <begin position="310"/>
        <end position="331"/>
    </location>
</feature>
<keyword evidence="6 8" id="KW-0472">Membrane</keyword>
<dbReference type="GO" id="GO:0052621">
    <property type="term" value="F:diguanylate cyclase activity"/>
    <property type="evidence" value="ECO:0007669"/>
    <property type="project" value="UniProtKB-EC"/>
</dbReference>
<gene>
    <name evidence="11" type="ORF">A3K86_14490</name>
</gene>
<dbReference type="Pfam" id="PF00990">
    <property type="entry name" value="GGDEF"/>
    <property type="match status" value="1"/>
</dbReference>
<dbReference type="NCBIfam" id="TIGR00254">
    <property type="entry name" value="GGDEF"/>
    <property type="match status" value="1"/>
</dbReference>
<dbReference type="RefSeq" id="WP_068332386.1">
    <property type="nucleotide sequence ID" value="NZ_LVHF01000028.1"/>
</dbReference>
<dbReference type="EMBL" id="LVHF01000028">
    <property type="protein sequence ID" value="OAN13766.1"/>
    <property type="molecule type" value="Genomic_DNA"/>
</dbReference>
<dbReference type="GO" id="GO:0007165">
    <property type="term" value="P:signal transduction"/>
    <property type="evidence" value="ECO:0007669"/>
    <property type="project" value="UniProtKB-ARBA"/>
</dbReference>
<dbReference type="Proteomes" id="UP000078503">
    <property type="component" value="Unassembled WGS sequence"/>
</dbReference>
<sequence length="536" mass="60933">MGRRLYYITVISTIVGVVLSSVFFWLFYQVETKNIEREFQDEVNDKALSYYKGLQFHLEGVYALKSHFDNNEILTASAFANNSAFILSRHNKVKALEWIPKVAHQERSAYEQQGKRNYPQFSITERLASGIMVPASIREYYYPVYYLEPLEGNRAALGYDMSSNAQRREVMYRAIESGNMEISEGVKLVQSENNDIGVLALLPVYQDLAQPKNELNLKGFILGVFDLSSIFSSIYRGGENTELALNLWDTTIPAKRTLLFARQIEGEAQQSLLPQYRYTRSVMDLGGRRWVLEATPSELYFSERRTQTPFWVFVAGNLFFGLSSWLAFVAAKKNQQTQNALDEKNIQLNEANEKLERLTKTDALTGIANRRYFDEYFQQEFLRAKREKKPLALLVLDIDAFKAFNDTYGHQAGDRCLRLVATELERILKRPADHIARIGGEEFAILLPNTNNGEVVARQCKVAIERLAIEHKSAEHAKIVTISVGVVSGCKLENHTPDTLFNLADSALYQAKSAGRNTVRAISVLPNPKPELMTLC</sequence>
<evidence type="ECO:0000256" key="6">
    <source>
        <dbReference type="ARBA" id="ARBA00023136"/>
    </source>
</evidence>
<comment type="subcellular location">
    <subcellularLocation>
        <location evidence="2">Membrane</location>
    </subcellularLocation>
</comment>
<protein>
    <recommendedName>
        <fullName evidence="3">diguanylate cyclase</fullName>
        <ecNumber evidence="3">2.7.7.65</ecNumber>
    </recommendedName>
</protein>
<evidence type="ECO:0000256" key="4">
    <source>
        <dbReference type="ARBA" id="ARBA00022692"/>
    </source>
</evidence>
<dbReference type="PROSITE" id="PS50839">
    <property type="entry name" value="CHASE"/>
    <property type="match status" value="1"/>
</dbReference>
<feature type="domain" description="GGDEF" evidence="10">
    <location>
        <begin position="389"/>
        <end position="524"/>
    </location>
</feature>
<evidence type="ECO:0000256" key="8">
    <source>
        <dbReference type="SAM" id="Phobius"/>
    </source>
</evidence>
<dbReference type="GO" id="GO:0005886">
    <property type="term" value="C:plasma membrane"/>
    <property type="evidence" value="ECO:0007669"/>
    <property type="project" value="TreeGrafter"/>
</dbReference>
<dbReference type="CDD" id="cd01949">
    <property type="entry name" value="GGDEF"/>
    <property type="match status" value="1"/>
</dbReference>
<dbReference type="Gene3D" id="3.30.450.350">
    <property type="entry name" value="CHASE domain"/>
    <property type="match status" value="1"/>
</dbReference>
<dbReference type="AlphaFoldDB" id="A0A178K9M5"/>
<organism evidence="11 12">
    <name type="scientific">Photobacterium jeanii</name>
    <dbReference type="NCBI Taxonomy" id="858640"/>
    <lineage>
        <taxon>Bacteria</taxon>
        <taxon>Pseudomonadati</taxon>
        <taxon>Pseudomonadota</taxon>
        <taxon>Gammaproteobacteria</taxon>
        <taxon>Vibrionales</taxon>
        <taxon>Vibrionaceae</taxon>
        <taxon>Photobacterium</taxon>
    </lineage>
</organism>
<reference evidence="11 12" key="1">
    <citation type="submission" date="2016-03" db="EMBL/GenBank/DDBJ databases">
        <title>Photobacterium proteolyticum sp. nov. a protease producing bacterium isolated from ocean sediments of Laizhou Bay.</title>
        <authorList>
            <person name="Li Y."/>
        </authorList>
    </citation>
    <scope>NUCLEOTIDE SEQUENCE [LARGE SCALE GENOMIC DNA]</scope>
    <source>
        <strain evidence="11 12">R-40508</strain>
    </source>
</reference>
<dbReference type="PANTHER" id="PTHR45138">
    <property type="entry name" value="REGULATORY COMPONENTS OF SENSORY TRANSDUCTION SYSTEM"/>
    <property type="match status" value="1"/>
</dbReference>
<comment type="caution">
    <text evidence="11">The sequence shown here is derived from an EMBL/GenBank/DDBJ whole genome shotgun (WGS) entry which is preliminary data.</text>
</comment>
<dbReference type="PANTHER" id="PTHR45138:SF24">
    <property type="entry name" value="DIGUANYLATE CYCLASE DGCC-RELATED"/>
    <property type="match status" value="1"/>
</dbReference>
<keyword evidence="4 8" id="KW-0812">Transmembrane</keyword>
<dbReference type="OrthoDB" id="9812260at2"/>
<dbReference type="InterPro" id="IPR006189">
    <property type="entry name" value="CHASE_dom"/>
</dbReference>
<evidence type="ECO:0000313" key="11">
    <source>
        <dbReference type="EMBL" id="OAN13766.1"/>
    </source>
</evidence>
<dbReference type="SUPFAM" id="SSF55073">
    <property type="entry name" value="Nucleotide cyclase"/>
    <property type="match status" value="1"/>
</dbReference>
<dbReference type="GO" id="GO:0043709">
    <property type="term" value="P:cell adhesion involved in single-species biofilm formation"/>
    <property type="evidence" value="ECO:0007669"/>
    <property type="project" value="TreeGrafter"/>
</dbReference>
<dbReference type="FunFam" id="3.30.70.270:FF:000001">
    <property type="entry name" value="Diguanylate cyclase domain protein"/>
    <property type="match status" value="1"/>
</dbReference>
<dbReference type="InterPro" id="IPR000160">
    <property type="entry name" value="GGDEF_dom"/>
</dbReference>
<feature type="domain" description="CHASE" evidence="9">
    <location>
        <begin position="70"/>
        <end position="293"/>
    </location>
</feature>
<dbReference type="SMART" id="SM01079">
    <property type="entry name" value="CHASE"/>
    <property type="match status" value="1"/>
</dbReference>
<dbReference type="InterPro" id="IPR029787">
    <property type="entry name" value="Nucleotide_cyclase"/>
</dbReference>
<evidence type="ECO:0000259" key="9">
    <source>
        <dbReference type="PROSITE" id="PS50839"/>
    </source>
</evidence>
<dbReference type="InterPro" id="IPR043128">
    <property type="entry name" value="Rev_trsase/Diguanyl_cyclase"/>
</dbReference>
<evidence type="ECO:0000256" key="1">
    <source>
        <dbReference type="ARBA" id="ARBA00001946"/>
    </source>
</evidence>
<evidence type="ECO:0000256" key="7">
    <source>
        <dbReference type="SAM" id="Coils"/>
    </source>
</evidence>
<dbReference type="PROSITE" id="PS50887">
    <property type="entry name" value="GGDEF"/>
    <property type="match status" value="1"/>
</dbReference>
<dbReference type="EC" id="2.7.7.65" evidence="3"/>
<dbReference type="Gene3D" id="3.30.70.270">
    <property type="match status" value="1"/>
</dbReference>
<evidence type="ECO:0000313" key="12">
    <source>
        <dbReference type="Proteomes" id="UP000078503"/>
    </source>
</evidence>
<name>A0A178K9M5_9GAMM</name>
<comment type="cofactor">
    <cofactor evidence="1">
        <name>Mg(2+)</name>
        <dbReference type="ChEBI" id="CHEBI:18420"/>
    </cofactor>
</comment>
<evidence type="ECO:0000256" key="3">
    <source>
        <dbReference type="ARBA" id="ARBA00012528"/>
    </source>
</evidence>
<dbReference type="SMART" id="SM00267">
    <property type="entry name" value="GGDEF"/>
    <property type="match status" value="1"/>
</dbReference>
<dbReference type="InterPro" id="IPR050469">
    <property type="entry name" value="Diguanylate_Cyclase"/>
</dbReference>
<evidence type="ECO:0000259" key="10">
    <source>
        <dbReference type="PROSITE" id="PS50887"/>
    </source>
</evidence>
<dbReference type="GO" id="GO:1902201">
    <property type="term" value="P:negative regulation of bacterial-type flagellum-dependent cell motility"/>
    <property type="evidence" value="ECO:0007669"/>
    <property type="project" value="TreeGrafter"/>
</dbReference>
<evidence type="ECO:0000256" key="2">
    <source>
        <dbReference type="ARBA" id="ARBA00004370"/>
    </source>
</evidence>
<accession>A0A178K9M5</accession>
<keyword evidence="7" id="KW-0175">Coiled coil</keyword>
<feature type="coiled-coil region" evidence="7">
    <location>
        <begin position="334"/>
        <end position="361"/>
    </location>
</feature>
<feature type="transmembrane region" description="Helical" evidence="8">
    <location>
        <begin position="6"/>
        <end position="28"/>
    </location>
</feature>
<dbReference type="Pfam" id="PF03924">
    <property type="entry name" value="CHASE"/>
    <property type="match status" value="1"/>
</dbReference>
<evidence type="ECO:0000256" key="5">
    <source>
        <dbReference type="ARBA" id="ARBA00022989"/>
    </source>
</evidence>
<dbReference type="InterPro" id="IPR042240">
    <property type="entry name" value="CHASE_sf"/>
</dbReference>
<keyword evidence="12" id="KW-1185">Reference proteome</keyword>